<evidence type="ECO:0000313" key="1">
    <source>
        <dbReference type="EMBL" id="PLW17934.1"/>
    </source>
</evidence>
<comment type="caution">
    <text evidence="1">The sequence shown here is derived from an EMBL/GenBank/DDBJ whole genome shotgun (WGS) entry which is preliminary data.</text>
</comment>
<dbReference type="EMBL" id="PGCJ01000004">
    <property type="protein sequence ID" value="PLW58294.1"/>
    <property type="molecule type" value="Genomic_DNA"/>
</dbReference>
<gene>
    <name evidence="2" type="ORF">PCANC_00863</name>
    <name evidence="1" type="ORF">PCANC_10349</name>
</gene>
<dbReference type="Proteomes" id="UP000235388">
    <property type="component" value="Unassembled WGS sequence"/>
</dbReference>
<proteinExistence type="predicted"/>
<reference evidence="1 3" key="1">
    <citation type="submission" date="2017-11" db="EMBL/GenBank/DDBJ databases">
        <title>De novo assembly and phasing of dikaryotic genomes from two isolates of Puccinia coronata f. sp. avenae, the causal agent of oat crown rust.</title>
        <authorList>
            <person name="Miller M.E."/>
            <person name="Zhang Y."/>
            <person name="Omidvar V."/>
            <person name="Sperschneider J."/>
            <person name="Schwessinger B."/>
            <person name="Raley C."/>
            <person name="Palmer J.M."/>
            <person name="Garnica D."/>
            <person name="Upadhyaya N."/>
            <person name="Rathjen J."/>
            <person name="Taylor J.M."/>
            <person name="Park R.F."/>
            <person name="Dodds P.N."/>
            <person name="Hirsch C.D."/>
            <person name="Kianian S.F."/>
            <person name="Figueroa M."/>
        </authorList>
    </citation>
    <scope>NUCLEOTIDE SEQUENCE [LARGE SCALE GENOMIC DNA]</scope>
    <source>
        <strain evidence="1">12NC29</strain>
    </source>
</reference>
<organism evidence="1 3">
    <name type="scientific">Puccinia coronata f. sp. avenae</name>
    <dbReference type="NCBI Taxonomy" id="200324"/>
    <lineage>
        <taxon>Eukaryota</taxon>
        <taxon>Fungi</taxon>
        <taxon>Dikarya</taxon>
        <taxon>Basidiomycota</taxon>
        <taxon>Pucciniomycotina</taxon>
        <taxon>Pucciniomycetes</taxon>
        <taxon>Pucciniales</taxon>
        <taxon>Pucciniaceae</taxon>
        <taxon>Puccinia</taxon>
    </lineage>
</organism>
<protein>
    <recommendedName>
        <fullName evidence="4">F-box domain-containing protein</fullName>
    </recommendedName>
</protein>
<evidence type="ECO:0008006" key="4">
    <source>
        <dbReference type="Google" id="ProtNLM"/>
    </source>
</evidence>
<dbReference type="AlphaFoldDB" id="A0A2N5SXG6"/>
<sequence length="195" mass="22149">MPTILDVPQELLALVFSHLTYFGPSNLLPCYYPPYQRTRSVAYEVARLRLVDEISPYAKPPQSDLISAKNLENLLELFFDTIKVLHLTFVDFFSLPYHTVQAIGRLPRLYDLWLHFLGDVLDNQGKDVSILAYPSRFDALMLEAQGLKSLKIMLPLSLPSIPDLLAGAQYPAITYLKVDVLTLSPDNFFKTRNST</sequence>
<accession>A0A2N5SXG6</accession>
<dbReference type="EMBL" id="PGCJ01000840">
    <property type="protein sequence ID" value="PLW17934.1"/>
    <property type="molecule type" value="Genomic_DNA"/>
</dbReference>
<evidence type="ECO:0000313" key="3">
    <source>
        <dbReference type="Proteomes" id="UP000235388"/>
    </source>
</evidence>
<name>A0A2N5SXG6_9BASI</name>
<keyword evidence="3" id="KW-1185">Reference proteome</keyword>
<evidence type="ECO:0000313" key="2">
    <source>
        <dbReference type="EMBL" id="PLW58294.1"/>
    </source>
</evidence>